<dbReference type="InterPro" id="IPR050131">
    <property type="entry name" value="Peptidase_S8_subtilisin-like"/>
</dbReference>
<evidence type="ECO:0000256" key="5">
    <source>
        <dbReference type="PROSITE-ProRule" id="PRU01240"/>
    </source>
</evidence>
<dbReference type="SUPFAM" id="SSF52743">
    <property type="entry name" value="Subtilisin-like"/>
    <property type="match status" value="1"/>
</dbReference>
<gene>
    <name evidence="8" type="ORF">AArcSl_1644</name>
</gene>
<dbReference type="KEGG" id="hdf:AArcSl_1644"/>
<evidence type="ECO:0000313" key="9">
    <source>
        <dbReference type="Proteomes" id="UP000263012"/>
    </source>
</evidence>
<feature type="region of interest" description="Disordered" evidence="6">
    <location>
        <begin position="147"/>
        <end position="171"/>
    </location>
</feature>
<evidence type="ECO:0000256" key="4">
    <source>
        <dbReference type="ARBA" id="ARBA00022825"/>
    </source>
</evidence>
<dbReference type="RefSeq" id="WP_119817596.1">
    <property type="nucleotide sequence ID" value="NZ_CP025066.1"/>
</dbReference>
<comment type="similarity">
    <text evidence="1 5">Belongs to the peptidase S8 family.</text>
</comment>
<dbReference type="PROSITE" id="PS51892">
    <property type="entry name" value="SUBTILASE"/>
    <property type="match status" value="1"/>
</dbReference>
<keyword evidence="2 8" id="KW-0645">Protease</keyword>
<evidence type="ECO:0000256" key="1">
    <source>
        <dbReference type="ARBA" id="ARBA00011073"/>
    </source>
</evidence>
<dbReference type="InterPro" id="IPR023828">
    <property type="entry name" value="Peptidase_S8_Ser-AS"/>
</dbReference>
<dbReference type="InterPro" id="IPR000209">
    <property type="entry name" value="Peptidase_S8/S53_dom"/>
</dbReference>
<evidence type="ECO:0000259" key="7">
    <source>
        <dbReference type="Pfam" id="PF00082"/>
    </source>
</evidence>
<dbReference type="PANTHER" id="PTHR43806">
    <property type="entry name" value="PEPTIDASE S8"/>
    <property type="match status" value="1"/>
</dbReference>
<sequence>MPLVQAATRFVNYPASSDHTIAVAATTAEPAPEETRSASFSNVGPAPGTDDFSGGESAGAEPDLGAPGMKLAALRGTTSQTTFEETLSGTSMAAPLVAGGVAALLESTGSMEFDDLTDRLERTAQPAEQVAEAEVGAGLLDLDAAVSDDEREETQADAMDDEAVTRDEAFRSESDWRGRPFLGVFD</sequence>
<evidence type="ECO:0000256" key="2">
    <source>
        <dbReference type="ARBA" id="ARBA00022670"/>
    </source>
</evidence>
<dbReference type="EMBL" id="CP025066">
    <property type="protein sequence ID" value="AUX09273.1"/>
    <property type="molecule type" value="Genomic_DNA"/>
</dbReference>
<keyword evidence="3" id="KW-0378">Hydrolase</keyword>
<dbReference type="GO" id="GO:0004252">
    <property type="term" value="F:serine-type endopeptidase activity"/>
    <property type="evidence" value="ECO:0007669"/>
    <property type="project" value="InterPro"/>
</dbReference>
<dbReference type="Pfam" id="PF00082">
    <property type="entry name" value="Peptidase_S8"/>
    <property type="match status" value="1"/>
</dbReference>
<dbReference type="PROSITE" id="PS00138">
    <property type="entry name" value="SUBTILASE_SER"/>
    <property type="match status" value="1"/>
</dbReference>
<keyword evidence="9" id="KW-1185">Reference proteome</keyword>
<dbReference type="PANTHER" id="PTHR43806:SF11">
    <property type="entry name" value="CEREVISIN-RELATED"/>
    <property type="match status" value="1"/>
</dbReference>
<evidence type="ECO:0000313" key="8">
    <source>
        <dbReference type="EMBL" id="AUX09273.1"/>
    </source>
</evidence>
<dbReference type="InterPro" id="IPR036852">
    <property type="entry name" value="Peptidase_S8/S53_dom_sf"/>
</dbReference>
<proteinExistence type="inferred from homology"/>
<dbReference type="GO" id="GO:0006508">
    <property type="term" value="P:proteolysis"/>
    <property type="evidence" value="ECO:0007669"/>
    <property type="project" value="UniProtKB-KW"/>
</dbReference>
<reference evidence="9" key="1">
    <citation type="submission" date="2017-11" db="EMBL/GenBank/DDBJ databases">
        <title>Phenotypic and genomic properties of facultatively anaerobic sulfur-reducing natronoarchaea from hypersaline soda lakes.</title>
        <authorList>
            <person name="Sorokin D.Y."/>
            <person name="Kublanov I.V."/>
            <person name="Roman P."/>
            <person name="Sinninghe Damste J.S."/>
            <person name="Golyshin P.N."/>
            <person name="Rojo D."/>
            <person name="Ciordia S."/>
            <person name="Mena M.D.C."/>
            <person name="Ferrer M."/>
            <person name="Messina E."/>
            <person name="Smedile F."/>
            <person name="La Spada G."/>
            <person name="La Cono V."/>
            <person name="Yakimov M.M."/>
        </authorList>
    </citation>
    <scope>NUCLEOTIDE SEQUENCE [LARGE SCALE GENOMIC DNA]</scope>
    <source>
        <strain evidence="9">AArc-Sl</strain>
    </source>
</reference>
<comment type="caution">
    <text evidence="5">Lacks conserved residue(s) required for the propagation of feature annotation.</text>
</comment>
<keyword evidence="4" id="KW-0720">Serine protease</keyword>
<dbReference type="OrthoDB" id="27270at2157"/>
<feature type="domain" description="Peptidase S8/S53" evidence="7">
    <location>
        <begin position="10"/>
        <end position="138"/>
    </location>
</feature>
<dbReference type="GeneID" id="37877999"/>
<evidence type="ECO:0000256" key="6">
    <source>
        <dbReference type="SAM" id="MobiDB-lite"/>
    </source>
</evidence>
<name>A0A343TJK1_9EURY</name>
<dbReference type="Gene3D" id="3.40.50.200">
    <property type="entry name" value="Peptidase S8/S53 domain"/>
    <property type="match status" value="1"/>
</dbReference>
<dbReference type="AlphaFoldDB" id="A0A343TJK1"/>
<dbReference type="Proteomes" id="UP000263012">
    <property type="component" value="Chromosome"/>
</dbReference>
<organism evidence="8 9">
    <name type="scientific">Halalkaliarchaeum desulfuricum</name>
    <dbReference type="NCBI Taxonomy" id="2055893"/>
    <lineage>
        <taxon>Archaea</taxon>
        <taxon>Methanobacteriati</taxon>
        <taxon>Methanobacteriota</taxon>
        <taxon>Stenosarchaea group</taxon>
        <taxon>Halobacteria</taxon>
        <taxon>Halobacteriales</taxon>
        <taxon>Haloferacaceae</taxon>
        <taxon>Halalkaliarchaeum</taxon>
    </lineage>
</organism>
<protein>
    <submittedName>
        <fullName evidence="8">Subtilisin-like serine protease</fullName>
    </submittedName>
</protein>
<feature type="region of interest" description="Disordered" evidence="6">
    <location>
        <begin position="25"/>
        <end position="66"/>
    </location>
</feature>
<accession>A0A343TJK1</accession>
<evidence type="ECO:0000256" key="3">
    <source>
        <dbReference type="ARBA" id="ARBA00022801"/>
    </source>
</evidence>